<dbReference type="Gene3D" id="3.40.50.2000">
    <property type="entry name" value="Glycogen Phosphorylase B"/>
    <property type="match status" value="2"/>
</dbReference>
<evidence type="ECO:0000256" key="3">
    <source>
        <dbReference type="ARBA" id="ARBA00043995"/>
    </source>
</evidence>
<dbReference type="GO" id="GO:0005829">
    <property type="term" value="C:cytosol"/>
    <property type="evidence" value="ECO:0007669"/>
    <property type="project" value="TreeGrafter"/>
</dbReference>
<gene>
    <name evidence="6" type="ORF">LCGC14_1172070</name>
</gene>
<dbReference type="SUPFAM" id="SSF53756">
    <property type="entry name" value="UDP-Glycosyltransferase/glycogen phosphorylase"/>
    <property type="match status" value="1"/>
</dbReference>
<accession>A0A0F9LUG3</accession>
<dbReference type="Pfam" id="PF01075">
    <property type="entry name" value="Glyco_transf_9"/>
    <property type="match status" value="1"/>
</dbReference>
<comment type="similarity">
    <text evidence="3">Belongs to the glycosyltransferase 9 family.</text>
</comment>
<proteinExistence type="inferred from homology"/>
<dbReference type="GO" id="GO:0008713">
    <property type="term" value="F:ADP-heptose-lipopolysaccharide heptosyltransferase activity"/>
    <property type="evidence" value="ECO:0007669"/>
    <property type="project" value="UniProtKB-EC"/>
</dbReference>
<evidence type="ECO:0000256" key="2">
    <source>
        <dbReference type="ARBA" id="ARBA00022679"/>
    </source>
</evidence>
<evidence type="ECO:0000256" key="4">
    <source>
        <dbReference type="ARBA" id="ARBA00044042"/>
    </source>
</evidence>
<dbReference type="NCBIfam" id="TIGR02195">
    <property type="entry name" value="heptsyl_trn_II"/>
    <property type="match status" value="1"/>
</dbReference>
<dbReference type="PANTHER" id="PTHR30160:SF7">
    <property type="entry name" value="ADP-HEPTOSE--LPS HEPTOSYLTRANSFERASE 2"/>
    <property type="match status" value="1"/>
</dbReference>
<evidence type="ECO:0000256" key="5">
    <source>
        <dbReference type="ARBA" id="ARBA00047503"/>
    </source>
</evidence>
<dbReference type="InterPro" id="IPR051199">
    <property type="entry name" value="LPS_LOS_Heptosyltrfase"/>
</dbReference>
<sequence>MEQIIKARKILVRAPNWVGDVVMATPSFRCIRENFEDSHITLLIKKNLRGITDGSPWFDEIIEYEPGMRKTTNGLSSSQRVFSNSTKDFLRLIYKLRQERFDLSFLFPNSFSSAFTVWLSGVKKRVGYSRDARSFLLTDSIERVRENGRFRPTYMGDYYLRLCTQVGCKIGSKELELFISGQCEDNANELLKRHHIDEKPFFLINPGASYGSAKLWSAEGFARTADLLNEVVDCNIVLTCGPGETRLADEIEGLARNGLINLSRDSISLDVFKVLVKRCMLLITLDSGPRHFAVALKRPVVVLMGPNDPRYTESEYEIGKVIREDIDCSPCQLKTCPTDRRCMTLISPEKVVQACIDVLRVRKNEHSPTSILN</sequence>
<dbReference type="EMBL" id="LAZR01005798">
    <property type="protein sequence ID" value="KKM97043.1"/>
    <property type="molecule type" value="Genomic_DNA"/>
</dbReference>
<comment type="caution">
    <text evidence="6">The sequence shown here is derived from an EMBL/GenBank/DDBJ whole genome shotgun (WGS) entry which is preliminary data.</text>
</comment>
<dbReference type="AlphaFoldDB" id="A0A0F9LUG3"/>
<evidence type="ECO:0000256" key="1">
    <source>
        <dbReference type="ARBA" id="ARBA00022676"/>
    </source>
</evidence>
<evidence type="ECO:0000313" key="6">
    <source>
        <dbReference type="EMBL" id="KKM97043.1"/>
    </source>
</evidence>
<dbReference type="CDD" id="cd03789">
    <property type="entry name" value="GT9_LPS_heptosyltransferase"/>
    <property type="match status" value="1"/>
</dbReference>
<keyword evidence="2" id="KW-0808">Transferase</keyword>
<dbReference type="InterPro" id="IPR002201">
    <property type="entry name" value="Glyco_trans_9"/>
</dbReference>
<dbReference type="InterPro" id="IPR011910">
    <property type="entry name" value="RfaF"/>
</dbReference>
<name>A0A0F9LUG3_9ZZZZ</name>
<dbReference type="PANTHER" id="PTHR30160">
    <property type="entry name" value="TETRAACYLDISACCHARIDE 4'-KINASE-RELATED"/>
    <property type="match status" value="1"/>
</dbReference>
<protein>
    <recommendedName>
        <fullName evidence="4">lipopolysaccharide heptosyltransferase II</fullName>
        <ecNumber evidence="4">2.4.99.24</ecNumber>
    </recommendedName>
</protein>
<comment type="catalytic activity">
    <reaction evidence="5">
        <text>an L-alpha-D-Hep-(1-&gt;5)-[alpha-Kdo-(2-&gt;4)]-alpha-Kdo-(2-&gt;6)-lipid A + ADP-L-glycero-beta-D-manno-heptose = an L-alpha-D-Hep-(1-&gt;3)-L-alpha-D-Hep-(1-&gt;5)-[alpha-Kdo-(2-&gt;4)]-alpha-Kdo-(2-&gt;6)-lipid A + ADP + H(+)</text>
        <dbReference type="Rhea" id="RHEA:74071"/>
        <dbReference type="ChEBI" id="CHEBI:15378"/>
        <dbReference type="ChEBI" id="CHEBI:61506"/>
        <dbReference type="ChEBI" id="CHEBI:193068"/>
        <dbReference type="ChEBI" id="CHEBI:193069"/>
        <dbReference type="ChEBI" id="CHEBI:456216"/>
        <dbReference type="EC" id="2.4.99.24"/>
    </reaction>
</comment>
<organism evidence="6">
    <name type="scientific">marine sediment metagenome</name>
    <dbReference type="NCBI Taxonomy" id="412755"/>
    <lineage>
        <taxon>unclassified sequences</taxon>
        <taxon>metagenomes</taxon>
        <taxon>ecological metagenomes</taxon>
    </lineage>
</organism>
<keyword evidence="1" id="KW-0328">Glycosyltransferase</keyword>
<dbReference type="EC" id="2.4.99.24" evidence="4"/>
<dbReference type="GO" id="GO:0009244">
    <property type="term" value="P:lipopolysaccharide core region biosynthetic process"/>
    <property type="evidence" value="ECO:0007669"/>
    <property type="project" value="TreeGrafter"/>
</dbReference>
<reference evidence="6" key="1">
    <citation type="journal article" date="2015" name="Nature">
        <title>Complex archaea that bridge the gap between prokaryotes and eukaryotes.</title>
        <authorList>
            <person name="Spang A."/>
            <person name="Saw J.H."/>
            <person name="Jorgensen S.L."/>
            <person name="Zaremba-Niedzwiedzka K."/>
            <person name="Martijn J."/>
            <person name="Lind A.E."/>
            <person name="van Eijk R."/>
            <person name="Schleper C."/>
            <person name="Guy L."/>
            <person name="Ettema T.J."/>
        </authorList>
    </citation>
    <scope>NUCLEOTIDE SEQUENCE</scope>
</reference>